<dbReference type="InterPro" id="IPR004045">
    <property type="entry name" value="Glutathione_S-Trfase_N"/>
</dbReference>
<evidence type="ECO:0008006" key="5">
    <source>
        <dbReference type="Google" id="ProtNLM"/>
    </source>
</evidence>
<feature type="domain" description="GST N-terminal" evidence="1">
    <location>
        <begin position="19"/>
        <end position="89"/>
    </location>
</feature>
<protein>
    <recommendedName>
        <fullName evidence="5">GST N-terminal domain-containing protein</fullName>
    </recommendedName>
</protein>
<reference evidence="3" key="1">
    <citation type="submission" date="2023-06" db="EMBL/GenBank/DDBJ databases">
        <title>Genome-scale phylogeny and comparative genomics of the fungal order Sordariales.</title>
        <authorList>
            <consortium name="Lawrence Berkeley National Laboratory"/>
            <person name="Hensen N."/>
            <person name="Bonometti L."/>
            <person name="Westerberg I."/>
            <person name="Brannstrom I.O."/>
            <person name="Guillou S."/>
            <person name="Cros-Aarteil S."/>
            <person name="Calhoun S."/>
            <person name="Haridas S."/>
            <person name="Kuo A."/>
            <person name="Mondo S."/>
            <person name="Pangilinan J."/>
            <person name="Riley R."/>
            <person name="Labutti K."/>
            <person name="Andreopoulos B."/>
            <person name="Lipzen A."/>
            <person name="Chen C."/>
            <person name="Yanf M."/>
            <person name="Daum C."/>
            <person name="Ng V."/>
            <person name="Clum A."/>
            <person name="Steindorff A."/>
            <person name="Ohm R."/>
            <person name="Martin F."/>
            <person name="Silar P."/>
            <person name="Natvig D."/>
            <person name="Lalanne C."/>
            <person name="Gautier V."/>
            <person name="Ament-Velasquez S.L."/>
            <person name="Kruys A."/>
            <person name="Hutchinson M.I."/>
            <person name="Powell A.J."/>
            <person name="Barry K."/>
            <person name="Miller A.N."/>
            <person name="Grigoriev I.V."/>
            <person name="Debuchy R."/>
            <person name="Gladieux P."/>
            <person name="Thoren M.H."/>
            <person name="Johannesson H."/>
        </authorList>
    </citation>
    <scope>NUCLEOTIDE SEQUENCE</scope>
    <source>
        <strain evidence="3">PSN4</strain>
    </source>
</reference>
<dbReference type="SUPFAM" id="SSF52833">
    <property type="entry name" value="Thioredoxin-like"/>
    <property type="match status" value="1"/>
</dbReference>
<dbReference type="InterPro" id="IPR036282">
    <property type="entry name" value="Glutathione-S-Trfase_C_sf"/>
</dbReference>
<sequence length="237" mass="26878">MAQSEIVLYDLACTKNECFSPAVWRIRMMLNYKKVPYETIFLEFQDIAPTLDRLGITLAEGQTKYTVPAIYHVPSNTYLMDSKPIAELIQSYYPEPAVVMFPDFGAEIEAEMRAAAGPYWRLSVTPRELHILSDGAQEYFRRTREPVLGPLEVNHEKEEAAWQNCDAALRAVGAKMLTNAAEGPFVLGAQPSTTDFTIAGNLQLARVVDEGIFERIYQFPGFRDIYDACQQFMKKKD</sequence>
<evidence type="ECO:0000259" key="1">
    <source>
        <dbReference type="Pfam" id="PF13409"/>
    </source>
</evidence>
<organism evidence="3 4">
    <name type="scientific">Echria macrotheca</name>
    <dbReference type="NCBI Taxonomy" id="438768"/>
    <lineage>
        <taxon>Eukaryota</taxon>
        <taxon>Fungi</taxon>
        <taxon>Dikarya</taxon>
        <taxon>Ascomycota</taxon>
        <taxon>Pezizomycotina</taxon>
        <taxon>Sordariomycetes</taxon>
        <taxon>Sordariomycetidae</taxon>
        <taxon>Sordariales</taxon>
        <taxon>Schizotheciaceae</taxon>
        <taxon>Echria</taxon>
    </lineage>
</organism>
<dbReference type="InterPro" id="IPR054416">
    <property type="entry name" value="GST_UstS-like_C"/>
</dbReference>
<keyword evidence="4" id="KW-1185">Reference proteome</keyword>
<dbReference type="Pfam" id="PF22041">
    <property type="entry name" value="GST_C_7"/>
    <property type="match status" value="1"/>
</dbReference>
<dbReference type="Proteomes" id="UP001239445">
    <property type="component" value="Unassembled WGS sequence"/>
</dbReference>
<evidence type="ECO:0000313" key="3">
    <source>
        <dbReference type="EMBL" id="KAK1756654.1"/>
    </source>
</evidence>
<dbReference type="EMBL" id="MU839831">
    <property type="protein sequence ID" value="KAK1756654.1"/>
    <property type="molecule type" value="Genomic_DNA"/>
</dbReference>
<dbReference type="Gene3D" id="3.40.30.10">
    <property type="entry name" value="Glutaredoxin"/>
    <property type="match status" value="1"/>
</dbReference>
<evidence type="ECO:0000259" key="2">
    <source>
        <dbReference type="Pfam" id="PF22041"/>
    </source>
</evidence>
<proteinExistence type="predicted"/>
<dbReference type="InterPro" id="IPR036249">
    <property type="entry name" value="Thioredoxin-like_sf"/>
</dbReference>
<feature type="domain" description="Glutathione S-transferase UstS-like C-terminal" evidence="2">
    <location>
        <begin position="118"/>
        <end position="210"/>
    </location>
</feature>
<gene>
    <name evidence="3" type="ORF">QBC47DRAFT_377363</name>
</gene>
<dbReference type="SUPFAM" id="SSF47616">
    <property type="entry name" value="GST C-terminal domain-like"/>
    <property type="match status" value="1"/>
</dbReference>
<accession>A0AAJ0BEB2</accession>
<evidence type="ECO:0000313" key="4">
    <source>
        <dbReference type="Proteomes" id="UP001239445"/>
    </source>
</evidence>
<name>A0AAJ0BEB2_9PEZI</name>
<dbReference type="Gene3D" id="1.20.1050.10">
    <property type="match status" value="1"/>
</dbReference>
<dbReference type="Pfam" id="PF13409">
    <property type="entry name" value="GST_N_2"/>
    <property type="match status" value="1"/>
</dbReference>
<dbReference type="AlphaFoldDB" id="A0AAJ0BEB2"/>
<comment type="caution">
    <text evidence="3">The sequence shown here is derived from an EMBL/GenBank/DDBJ whole genome shotgun (WGS) entry which is preliminary data.</text>
</comment>